<proteinExistence type="predicted"/>
<sequence>MSANIKIGWCQFKCLLISHELCIAGYNYLLRKDIESHSSSLDFGSNQFGIAHFSLEVSDIKYHFYWT</sequence>
<dbReference type="AlphaFoldDB" id="A0A2P2PJK3"/>
<accession>A0A2P2PJK3</accession>
<dbReference type="EMBL" id="GGEC01074440">
    <property type="protein sequence ID" value="MBX54924.1"/>
    <property type="molecule type" value="Transcribed_RNA"/>
</dbReference>
<name>A0A2P2PJK3_RHIMU</name>
<reference evidence="1" key="1">
    <citation type="submission" date="2018-02" db="EMBL/GenBank/DDBJ databases">
        <title>Rhizophora mucronata_Transcriptome.</title>
        <authorList>
            <person name="Meera S.P."/>
            <person name="Sreeshan A."/>
            <person name="Augustine A."/>
        </authorList>
    </citation>
    <scope>NUCLEOTIDE SEQUENCE</scope>
    <source>
        <tissue evidence="1">Leaf</tissue>
    </source>
</reference>
<protein>
    <submittedName>
        <fullName evidence="1">Uncharacterized protein</fullName>
    </submittedName>
</protein>
<evidence type="ECO:0000313" key="1">
    <source>
        <dbReference type="EMBL" id="MBX54924.1"/>
    </source>
</evidence>
<organism evidence="1">
    <name type="scientific">Rhizophora mucronata</name>
    <name type="common">Asiatic mangrove</name>
    <dbReference type="NCBI Taxonomy" id="61149"/>
    <lineage>
        <taxon>Eukaryota</taxon>
        <taxon>Viridiplantae</taxon>
        <taxon>Streptophyta</taxon>
        <taxon>Embryophyta</taxon>
        <taxon>Tracheophyta</taxon>
        <taxon>Spermatophyta</taxon>
        <taxon>Magnoliopsida</taxon>
        <taxon>eudicotyledons</taxon>
        <taxon>Gunneridae</taxon>
        <taxon>Pentapetalae</taxon>
        <taxon>rosids</taxon>
        <taxon>fabids</taxon>
        <taxon>Malpighiales</taxon>
        <taxon>Rhizophoraceae</taxon>
        <taxon>Rhizophora</taxon>
    </lineage>
</organism>